<dbReference type="PANTHER" id="PTHR47129">
    <property type="entry name" value="QUINONE OXIDOREDUCTASE 2"/>
    <property type="match status" value="1"/>
</dbReference>
<gene>
    <name evidence="2" type="ORF">RI532_00930</name>
</gene>
<dbReference type="Gene3D" id="3.90.25.10">
    <property type="entry name" value="UDP-galactose 4-epimerase, domain 1"/>
    <property type="match status" value="1"/>
</dbReference>
<evidence type="ECO:0000313" key="2">
    <source>
        <dbReference type="EMBL" id="MDT7012992.1"/>
    </source>
</evidence>
<keyword evidence="2" id="KW-0560">Oxidoreductase</keyword>
<comment type="caution">
    <text evidence="2">The sequence shown here is derived from an EMBL/GenBank/DDBJ whole genome shotgun (WGS) entry which is preliminary data.</text>
</comment>
<dbReference type="CDD" id="cd05269">
    <property type="entry name" value="TMR_SDR_a"/>
    <property type="match status" value="1"/>
</dbReference>
<name>A0AAW8W0P1_9LACO</name>
<feature type="domain" description="NAD(P)-binding" evidence="1">
    <location>
        <begin position="8"/>
        <end position="147"/>
    </location>
</feature>
<dbReference type="RefSeq" id="WP_313844293.1">
    <property type="nucleotide sequence ID" value="NZ_JAVLAM010000001.1"/>
</dbReference>
<dbReference type="InterPro" id="IPR036291">
    <property type="entry name" value="NAD(P)-bd_dom_sf"/>
</dbReference>
<dbReference type="Pfam" id="PF13460">
    <property type="entry name" value="NAD_binding_10"/>
    <property type="match status" value="1"/>
</dbReference>
<dbReference type="SUPFAM" id="SSF51735">
    <property type="entry name" value="NAD(P)-binding Rossmann-fold domains"/>
    <property type="match status" value="1"/>
</dbReference>
<dbReference type="AlphaFoldDB" id="A0AAW8W0P1"/>
<dbReference type="EMBL" id="JAVLAM010000001">
    <property type="protein sequence ID" value="MDT7012992.1"/>
    <property type="molecule type" value="Genomic_DNA"/>
</dbReference>
<dbReference type="Gene3D" id="3.40.50.720">
    <property type="entry name" value="NAD(P)-binding Rossmann-like Domain"/>
    <property type="match status" value="1"/>
</dbReference>
<evidence type="ECO:0000259" key="1">
    <source>
        <dbReference type="Pfam" id="PF13460"/>
    </source>
</evidence>
<accession>A0AAW8W0P1</accession>
<dbReference type="GO" id="GO:0003955">
    <property type="term" value="F:NAD(P)H dehydrogenase (quinone) activity"/>
    <property type="evidence" value="ECO:0007669"/>
    <property type="project" value="UniProtKB-EC"/>
</dbReference>
<sequence length="291" mass="31304">MTKYVVTGATGHLGQRVVQELAQRTPATTITLGVHTPAKAQAFADQGMTIQKLDYQDVASVQAALQGADVVIYIPSKSHDSFSRVTELEHVLTAAQAARVGHFLAMGFIADQADNPFDLSAFYGYLPRRLAETGLSYTILRNALYADPLVPYLPELIERQNVIYPMGDASLSFISLADSAAAFAQVAVTPRLWQQSVYTLSQERSYTMPALAAVLSQVSGAKIGYAPVTLQQFSDLYNQGNEGHMLASMYAGGAQGLLATVADDYRQIMGRPAQSLPDFLTASLATASTTK</sequence>
<dbReference type="PANTHER" id="PTHR47129:SF1">
    <property type="entry name" value="NMRA-LIKE DOMAIN-CONTAINING PROTEIN"/>
    <property type="match status" value="1"/>
</dbReference>
<reference evidence="2" key="1">
    <citation type="submission" date="2023-08" db="EMBL/GenBank/DDBJ databases">
        <authorList>
            <person name="Page C.A."/>
            <person name="Perez-Diaz I.M."/>
        </authorList>
    </citation>
    <scope>NUCLEOTIDE SEQUENCE</scope>
    <source>
        <strain evidence="2">3.8.38</strain>
    </source>
</reference>
<evidence type="ECO:0000313" key="3">
    <source>
        <dbReference type="Proteomes" id="UP001254075"/>
    </source>
</evidence>
<protein>
    <submittedName>
        <fullName evidence="2">SDR family oxidoreductase</fullName>
        <ecNumber evidence="2">1.6.5.2</ecNumber>
    </submittedName>
</protein>
<dbReference type="InterPro" id="IPR052718">
    <property type="entry name" value="NmrA-type_oxidoreductase"/>
</dbReference>
<proteinExistence type="predicted"/>
<dbReference type="InterPro" id="IPR016040">
    <property type="entry name" value="NAD(P)-bd_dom"/>
</dbReference>
<organism evidence="2 3">
    <name type="scientific">Levilactobacillus namurensis</name>
    <dbReference type="NCBI Taxonomy" id="380393"/>
    <lineage>
        <taxon>Bacteria</taxon>
        <taxon>Bacillati</taxon>
        <taxon>Bacillota</taxon>
        <taxon>Bacilli</taxon>
        <taxon>Lactobacillales</taxon>
        <taxon>Lactobacillaceae</taxon>
        <taxon>Levilactobacillus</taxon>
    </lineage>
</organism>
<dbReference type="Proteomes" id="UP001254075">
    <property type="component" value="Unassembled WGS sequence"/>
</dbReference>
<dbReference type="EC" id="1.6.5.2" evidence="2"/>